<evidence type="ECO:0000313" key="2">
    <source>
        <dbReference type="EMBL" id="OMP11682.1"/>
    </source>
</evidence>
<dbReference type="AlphaFoldDB" id="A0A1R3KX80"/>
<feature type="compositionally biased region" description="Basic and acidic residues" evidence="1">
    <location>
        <begin position="20"/>
        <end position="32"/>
    </location>
</feature>
<accession>A0A1R3KX80</accession>
<organism evidence="2 3">
    <name type="scientific">Corchorus capsularis</name>
    <name type="common">Jute</name>
    <dbReference type="NCBI Taxonomy" id="210143"/>
    <lineage>
        <taxon>Eukaryota</taxon>
        <taxon>Viridiplantae</taxon>
        <taxon>Streptophyta</taxon>
        <taxon>Embryophyta</taxon>
        <taxon>Tracheophyta</taxon>
        <taxon>Spermatophyta</taxon>
        <taxon>Magnoliopsida</taxon>
        <taxon>eudicotyledons</taxon>
        <taxon>Gunneridae</taxon>
        <taxon>Pentapetalae</taxon>
        <taxon>rosids</taxon>
        <taxon>malvids</taxon>
        <taxon>Malvales</taxon>
        <taxon>Malvaceae</taxon>
        <taxon>Grewioideae</taxon>
        <taxon>Apeibeae</taxon>
        <taxon>Corchorus</taxon>
    </lineage>
</organism>
<feature type="compositionally biased region" description="Basic and acidic residues" evidence="1">
    <location>
        <begin position="1"/>
        <end position="13"/>
    </location>
</feature>
<evidence type="ECO:0000256" key="1">
    <source>
        <dbReference type="SAM" id="MobiDB-lite"/>
    </source>
</evidence>
<comment type="caution">
    <text evidence="2">The sequence shown here is derived from an EMBL/GenBank/DDBJ whole genome shotgun (WGS) entry which is preliminary data.</text>
</comment>
<feature type="region of interest" description="Disordered" evidence="1">
    <location>
        <begin position="1"/>
        <end position="32"/>
    </location>
</feature>
<feature type="non-terminal residue" evidence="2">
    <location>
        <position position="1"/>
    </location>
</feature>
<reference evidence="2 3" key="1">
    <citation type="submission" date="2013-09" db="EMBL/GenBank/DDBJ databases">
        <title>Corchorus capsularis genome sequencing.</title>
        <authorList>
            <person name="Alam M."/>
            <person name="Haque M.S."/>
            <person name="Islam M.S."/>
            <person name="Emdad E.M."/>
            <person name="Islam M.M."/>
            <person name="Ahmed B."/>
            <person name="Halim A."/>
            <person name="Hossen Q.M.M."/>
            <person name="Hossain M.Z."/>
            <person name="Ahmed R."/>
            <person name="Khan M.M."/>
            <person name="Islam R."/>
            <person name="Rashid M.M."/>
            <person name="Khan S.A."/>
            <person name="Rahman M.S."/>
            <person name="Alam M."/>
        </authorList>
    </citation>
    <scope>NUCLEOTIDE SEQUENCE [LARGE SCALE GENOMIC DNA]</scope>
    <source>
        <strain evidence="3">cv. CVL-1</strain>
        <tissue evidence="2">Whole seedling</tissue>
    </source>
</reference>
<sequence>GKKPSRLEAEQNRIKGSQQNKDRKVEPQKKQQ</sequence>
<name>A0A1R3KX80_COCAP</name>
<dbReference type="Proteomes" id="UP000188268">
    <property type="component" value="Unassembled WGS sequence"/>
</dbReference>
<proteinExistence type="predicted"/>
<dbReference type="EMBL" id="AWWV01001035">
    <property type="protein sequence ID" value="OMP11682.1"/>
    <property type="molecule type" value="Genomic_DNA"/>
</dbReference>
<protein>
    <submittedName>
        <fullName evidence="2">Uncharacterized protein</fullName>
    </submittedName>
</protein>
<gene>
    <name evidence="2" type="ORF">CCACVL1_00346</name>
</gene>
<keyword evidence="3" id="KW-1185">Reference proteome</keyword>
<dbReference type="Gramene" id="OMP11682">
    <property type="protein sequence ID" value="OMP11682"/>
    <property type="gene ID" value="CCACVL1_00346"/>
</dbReference>
<evidence type="ECO:0000313" key="3">
    <source>
        <dbReference type="Proteomes" id="UP000188268"/>
    </source>
</evidence>